<dbReference type="Gramene" id="OMO89349">
    <property type="protein sequence ID" value="OMO89349"/>
    <property type="gene ID" value="CCACVL1_07895"/>
</dbReference>
<evidence type="ECO:0000313" key="1">
    <source>
        <dbReference type="EMBL" id="OMO89349.1"/>
    </source>
</evidence>
<name>A0A1R3J3E3_COCAP</name>
<dbReference type="AlphaFoldDB" id="A0A1R3J3E3"/>
<organism evidence="1 2">
    <name type="scientific">Corchorus capsularis</name>
    <name type="common">Jute</name>
    <dbReference type="NCBI Taxonomy" id="210143"/>
    <lineage>
        <taxon>Eukaryota</taxon>
        <taxon>Viridiplantae</taxon>
        <taxon>Streptophyta</taxon>
        <taxon>Embryophyta</taxon>
        <taxon>Tracheophyta</taxon>
        <taxon>Spermatophyta</taxon>
        <taxon>Magnoliopsida</taxon>
        <taxon>eudicotyledons</taxon>
        <taxon>Gunneridae</taxon>
        <taxon>Pentapetalae</taxon>
        <taxon>rosids</taxon>
        <taxon>malvids</taxon>
        <taxon>Malvales</taxon>
        <taxon>Malvaceae</taxon>
        <taxon>Grewioideae</taxon>
        <taxon>Apeibeae</taxon>
        <taxon>Corchorus</taxon>
    </lineage>
</organism>
<accession>A0A1R3J3E3</accession>
<keyword evidence="2" id="KW-1185">Reference proteome</keyword>
<evidence type="ECO:0000313" key="2">
    <source>
        <dbReference type="Proteomes" id="UP000188268"/>
    </source>
</evidence>
<protein>
    <submittedName>
        <fullName evidence="1">Calmodulin-binding protein-like protein</fullName>
    </submittedName>
</protein>
<sequence>MGAAVSCPLSDIDDLEGRLEAVIVKPISFKDDDEVKKPVKERSALVARRYLHPHSL</sequence>
<dbReference type="EMBL" id="AWWV01008742">
    <property type="protein sequence ID" value="OMO89349.1"/>
    <property type="molecule type" value="Genomic_DNA"/>
</dbReference>
<dbReference type="Proteomes" id="UP000188268">
    <property type="component" value="Unassembled WGS sequence"/>
</dbReference>
<proteinExistence type="predicted"/>
<gene>
    <name evidence="1" type="ORF">CCACVL1_07895</name>
</gene>
<reference evidence="1 2" key="1">
    <citation type="submission" date="2013-09" db="EMBL/GenBank/DDBJ databases">
        <title>Corchorus capsularis genome sequencing.</title>
        <authorList>
            <person name="Alam M."/>
            <person name="Haque M.S."/>
            <person name="Islam M.S."/>
            <person name="Emdad E.M."/>
            <person name="Islam M.M."/>
            <person name="Ahmed B."/>
            <person name="Halim A."/>
            <person name="Hossen Q.M.M."/>
            <person name="Hossain M.Z."/>
            <person name="Ahmed R."/>
            <person name="Khan M.M."/>
            <person name="Islam R."/>
            <person name="Rashid M.M."/>
            <person name="Khan S.A."/>
            <person name="Rahman M.S."/>
            <person name="Alam M."/>
        </authorList>
    </citation>
    <scope>NUCLEOTIDE SEQUENCE [LARGE SCALE GENOMIC DNA]</scope>
    <source>
        <strain evidence="2">cv. CVL-1</strain>
        <tissue evidence="1">Whole seedling</tissue>
    </source>
</reference>
<comment type="caution">
    <text evidence="1">The sequence shown here is derived from an EMBL/GenBank/DDBJ whole genome shotgun (WGS) entry which is preliminary data.</text>
</comment>